<dbReference type="SMART" id="SM00028">
    <property type="entry name" value="TPR"/>
    <property type="match status" value="3"/>
</dbReference>
<dbReference type="PROSITE" id="PS50110">
    <property type="entry name" value="RESPONSE_REGULATORY"/>
    <property type="match status" value="1"/>
</dbReference>
<dbReference type="AlphaFoldDB" id="A0A0N0GLB5"/>
<keyword evidence="7" id="KW-0802">TPR repeat</keyword>
<dbReference type="SUPFAM" id="SSF52172">
    <property type="entry name" value="CheY-like"/>
    <property type="match status" value="1"/>
</dbReference>
<dbReference type="GO" id="GO:0005829">
    <property type="term" value="C:cytosol"/>
    <property type="evidence" value="ECO:0007669"/>
    <property type="project" value="TreeGrafter"/>
</dbReference>
<comment type="caution">
    <text evidence="9">The sequence shown here is derived from an EMBL/GenBank/DDBJ whole genome shotgun (WGS) entry which is preliminary data.</text>
</comment>
<dbReference type="PATRIC" id="fig|857265.3.peg.3954"/>
<proteinExistence type="predicted"/>
<feature type="modified residue" description="4-aspartylphosphate" evidence="6">
    <location>
        <position position="60"/>
    </location>
</feature>
<evidence type="ECO:0000256" key="1">
    <source>
        <dbReference type="ARBA" id="ARBA00022553"/>
    </source>
</evidence>
<dbReference type="Proteomes" id="UP000037939">
    <property type="component" value="Unassembled WGS sequence"/>
</dbReference>
<dbReference type="InterPro" id="IPR019734">
    <property type="entry name" value="TPR_rpt"/>
</dbReference>
<feature type="domain" description="Response regulatory" evidence="8">
    <location>
        <begin position="10"/>
        <end position="129"/>
    </location>
</feature>
<evidence type="ECO:0000256" key="3">
    <source>
        <dbReference type="ARBA" id="ARBA00023015"/>
    </source>
</evidence>
<keyword evidence="4" id="KW-0238">DNA-binding</keyword>
<dbReference type="CDD" id="cd17589">
    <property type="entry name" value="REC_TPR"/>
    <property type="match status" value="1"/>
</dbReference>
<evidence type="ECO:0000313" key="9">
    <source>
        <dbReference type="EMBL" id="KPC49790.1"/>
    </source>
</evidence>
<gene>
    <name evidence="9" type="primary">cheY_10</name>
    <name evidence="9" type="ORF">WG78_19290</name>
</gene>
<dbReference type="STRING" id="857265.WG78_19290"/>
<sequence>MATTALAEARVLAADDSPTVRQSLRLTLSTIGITRVDVASSVGETRRRLKNGNYDVVLCDYDFGGGMNGQELLEELRRTGELPLSTIWFMITAEASYERVVAVAEVGPDDYLLKPFTGAKLSDRLRSAWDRKQALKPLYDHISEGNISAAIDFARELLPRAEASYRNDLLRLLSSLLLEAGRLDDARMLYEEILNKRVVPWARLGLAKVFNRQGRKEQAHTLLNTAISEHANYVDAYEELANSYLAEGRLEDAMGVFEKCLTISPNNVSRLQKAGNLANMLGQSDKARSLLEKAVACGGNSSALAPETVLQLALAAKRGNAAADADKYLRTLADVARRDAGVNSQVVGILAAAIFGGKADELNKVEPFLSHPEFTLELAVNLIMTADMVCPPTVDGERPAPGVPPWRWLQAVAQRFITTRQTSGVLESAANLRPGWKDFIQRIGQDVIDLNNRGVQLMMRNAVGESVGLLVEAAERTHNSRLMLSAAHALNRYLQTGGVDAVEKRRLLHLADQFLARLHGSIGHDVLFKLREDLGLDRTL</sequence>
<dbReference type="GO" id="GO:0000156">
    <property type="term" value="F:phosphorelay response regulator activity"/>
    <property type="evidence" value="ECO:0007669"/>
    <property type="project" value="TreeGrafter"/>
</dbReference>
<feature type="repeat" description="TPR" evidence="7">
    <location>
        <begin position="234"/>
        <end position="267"/>
    </location>
</feature>
<dbReference type="Gene3D" id="1.25.40.10">
    <property type="entry name" value="Tetratricopeptide repeat domain"/>
    <property type="match status" value="1"/>
</dbReference>
<name>A0A0N0GLB5_9NEIS</name>
<dbReference type="PROSITE" id="PS50005">
    <property type="entry name" value="TPR"/>
    <property type="match status" value="1"/>
</dbReference>
<dbReference type="InterPro" id="IPR011006">
    <property type="entry name" value="CheY-like_superfamily"/>
</dbReference>
<keyword evidence="10" id="KW-1185">Reference proteome</keyword>
<reference evidence="9 10" key="1">
    <citation type="submission" date="2015-07" db="EMBL/GenBank/DDBJ databases">
        <title>Draft genome sequence of the Amantichitinum ursilacus IGB-41, a new chitin-degrading bacterium.</title>
        <authorList>
            <person name="Kirstahler P."/>
            <person name="Guenther M."/>
            <person name="Grumaz C."/>
            <person name="Rupp S."/>
            <person name="Zibek S."/>
            <person name="Sohn K."/>
        </authorList>
    </citation>
    <scope>NUCLEOTIDE SEQUENCE [LARGE SCALE GENOMIC DNA]</scope>
    <source>
        <strain evidence="9 10">IGB-41</strain>
    </source>
</reference>
<dbReference type="OrthoDB" id="7298659at2"/>
<dbReference type="GO" id="GO:0032993">
    <property type="term" value="C:protein-DNA complex"/>
    <property type="evidence" value="ECO:0007669"/>
    <property type="project" value="TreeGrafter"/>
</dbReference>
<evidence type="ECO:0000313" key="10">
    <source>
        <dbReference type="Proteomes" id="UP000037939"/>
    </source>
</evidence>
<keyword evidence="3" id="KW-0805">Transcription regulation</keyword>
<organism evidence="9 10">
    <name type="scientific">Amantichitinum ursilacus</name>
    <dbReference type="NCBI Taxonomy" id="857265"/>
    <lineage>
        <taxon>Bacteria</taxon>
        <taxon>Pseudomonadati</taxon>
        <taxon>Pseudomonadota</taxon>
        <taxon>Betaproteobacteria</taxon>
        <taxon>Neisseriales</taxon>
        <taxon>Chitinibacteraceae</taxon>
        <taxon>Amantichitinum</taxon>
    </lineage>
</organism>
<keyword evidence="1 6" id="KW-0597">Phosphoprotein</keyword>
<evidence type="ECO:0000256" key="4">
    <source>
        <dbReference type="ARBA" id="ARBA00023125"/>
    </source>
</evidence>
<evidence type="ECO:0000256" key="7">
    <source>
        <dbReference type="PROSITE-ProRule" id="PRU00339"/>
    </source>
</evidence>
<dbReference type="SUPFAM" id="SSF48452">
    <property type="entry name" value="TPR-like"/>
    <property type="match status" value="1"/>
</dbReference>
<accession>A0A0N0GLB5</accession>
<dbReference type="GO" id="GO:0006355">
    <property type="term" value="P:regulation of DNA-templated transcription"/>
    <property type="evidence" value="ECO:0007669"/>
    <property type="project" value="TreeGrafter"/>
</dbReference>
<dbReference type="PANTHER" id="PTHR48111">
    <property type="entry name" value="REGULATOR OF RPOS"/>
    <property type="match status" value="1"/>
</dbReference>
<dbReference type="InterPro" id="IPR001789">
    <property type="entry name" value="Sig_transdc_resp-reg_receiver"/>
</dbReference>
<dbReference type="InterPro" id="IPR011990">
    <property type="entry name" value="TPR-like_helical_dom_sf"/>
</dbReference>
<dbReference type="InterPro" id="IPR039420">
    <property type="entry name" value="WalR-like"/>
</dbReference>
<keyword evidence="2" id="KW-0902">Two-component regulatory system</keyword>
<dbReference type="PANTHER" id="PTHR48111:SF1">
    <property type="entry name" value="TWO-COMPONENT RESPONSE REGULATOR ORR33"/>
    <property type="match status" value="1"/>
</dbReference>
<dbReference type="RefSeq" id="WP_053939443.1">
    <property type="nucleotide sequence ID" value="NZ_LAQT01000035.1"/>
</dbReference>
<dbReference type="Pfam" id="PF13432">
    <property type="entry name" value="TPR_16"/>
    <property type="match status" value="1"/>
</dbReference>
<dbReference type="Gene3D" id="3.40.50.2300">
    <property type="match status" value="1"/>
</dbReference>
<evidence type="ECO:0000256" key="5">
    <source>
        <dbReference type="ARBA" id="ARBA00023163"/>
    </source>
</evidence>
<evidence type="ECO:0000259" key="8">
    <source>
        <dbReference type="PROSITE" id="PS50110"/>
    </source>
</evidence>
<dbReference type="EMBL" id="LAQT01000035">
    <property type="protein sequence ID" value="KPC49790.1"/>
    <property type="molecule type" value="Genomic_DNA"/>
</dbReference>
<dbReference type="Pfam" id="PF00072">
    <property type="entry name" value="Response_reg"/>
    <property type="match status" value="1"/>
</dbReference>
<evidence type="ECO:0000256" key="2">
    <source>
        <dbReference type="ARBA" id="ARBA00023012"/>
    </source>
</evidence>
<dbReference type="PROSITE" id="PS50293">
    <property type="entry name" value="TPR_REGION"/>
    <property type="match status" value="1"/>
</dbReference>
<keyword evidence="5" id="KW-0804">Transcription</keyword>
<evidence type="ECO:0000256" key="6">
    <source>
        <dbReference type="PROSITE-ProRule" id="PRU00169"/>
    </source>
</evidence>
<protein>
    <submittedName>
        <fullName evidence="9">Chemotaxis protein CheY</fullName>
    </submittedName>
</protein>
<dbReference type="GO" id="GO:0000976">
    <property type="term" value="F:transcription cis-regulatory region binding"/>
    <property type="evidence" value="ECO:0007669"/>
    <property type="project" value="TreeGrafter"/>
</dbReference>
<dbReference type="SMART" id="SM00448">
    <property type="entry name" value="REC"/>
    <property type="match status" value="1"/>
</dbReference>